<sequence>MVVVWVANTQDKIRVKHLQSGAKQVDLKDPMRTSLYPNNLKMQVSVRFVRL</sequence>
<evidence type="ECO:0000313" key="2">
    <source>
        <dbReference type="Proteomes" id="UP000184600"/>
    </source>
</evidence>
<protein>
    <submittedName>
        <fullName evidence="1">Uncharacterized protein</fullName>
    </submittedName>
</protein>
<keyword evidence="2" id="KW-1185">Reference proteome</keyword>
<name>A0A1M7YVH3_9VIBR</name>
<reference evidence="2" key="1">
    <citation type="submission" date="2016-12" db="EMBL/GenBank/DDBJ databases">
        <authorList>
            <person name="Rodrigo-Torres L."/>
            <person name="Arahal R.D."/>
            <person name="Lucena T."/>
        </authorList>
    </citation>
    <scope>NUCLEOTIDE SEQUENCE [LARGE SCALE GENOMIC DNA]</scope>
</reference>
<proteinExistence type="predicted"/>
<organism evidence="1 2">
    <name type="scientific">Vibrio quintilis</name>
    <dbReference type="NCBI Taxonomy" id="1117707"/>
    <lineage>
        <taxon>Bacteria</taxon>
        <taxon>Pseudomonadati</taxon>
        <taxon>Pseudomonadota</taxon>
        <taxon>Gammaproteobacteria</taxon>
        <taxon>Vibrionales</taxon>
        <taxon>Vibrionaceae</taxon>
        <taxon>Vibrio</taxon>
    </lineage>
</organism>
<accession>A0A1M7YVH3</accession>
<dbReference type="Proteomes" id="UP000184600">
    <property type="component" value="Unassembled WGS sequence"/>
</dbReference>
<evidence type="ECO:0000313" key="1">
    <source>
        <dbReference type="EMBL" id="SHO56553.1"/>
    </source>
</evidence>
<dbReference type="AlphaFoldDB" id="A0A1M7YVH3"/>
<dbReference type="STRING" id="1117707.VQ7734_02322"/>
<gene>
    <name evidence="1" type="ORF">VQ7734_02322</name>
</gene>
<dbReference type="EMBL" id="FRFG01000026">
    <property type="protein sequence ID" value="SHO56553.1"/>
    <property type="molecule type" value="Genomic_DNA"/>
</dbReference>